<dbReference type="SUPFAM" id="SSF53254">
    <property type="entry name" value="Phosphoglycerate mutase-like"/>
    <property type="match status" value="1"/>
</dbReference>
<gene>
    <name evidence="1" type="ORF">BN2475_630037</name>
</gene>
<proteinExistence type="predicted"/>
<reference evidence="1 2" key="1">
    <citation type="submission" date="2016-12" db="EMBL/GenBank/DDBJ databases">
        <authorList>
            <person name="Song W.-J."/>
            <person name="Kurnit D.M."/>
        </authorList>
    </citation>
    <scope>NUCLEOTIDE SEQUENCE [LARGE SCALE GENOMIC DNA]</scope>
    <source>
        <strain evidence="1 2">STM7296</strain>
    </source>
</reference>
<dbReference type="Proteomes" id="UP000187012">
    <property type="component" value="Unassembled WGS sequence"/>
</dbReference>
<dbReference type="AlphaFoldDB" id="A0A1N7SFR4"/>
<accession>A0A1N7SFR4</accession>
<organism evidence="1 2">
    <name type="scientific">Paraburkholderia ribeironis</name>
    <dbReference type="NCBI Taxonomy" id="1247936"/>
    <lineage>
        <taxon>Bacteria</taxon>
        <taxon>Pseudomonadati</taxon>
        <taxon>Pseudomonadota</taxon>
        <taxon>Betaproteobacteria</taxon>
        <taxon>Burkholderiales</taxon>
        <taxon>Burkholderiaceae</taxon>
        <taxon>Paraburkholderia</taxon>
    </lineage>
</organism>
<dbReference type="EMBL" id="CYGX02000063">
    <property type="protein sequence ID" value="SIT46184.1"/>
    <property type="molecule type" value="Genomic_DNA"/>
</dbReference>
<dbReference type="InterPro" id="IPR029033">
    <property type="entry name" value="His_PPase_superfam"/>
</dbReference>
<evidence type="ECO:0000313" key="1">
    <source>
        <dbReference type="EMBL" id="SIT46184.1"/>
    </source>
</evidence>
<keyword evidence="2" id="KW-1185">Reference proteome</keyword>
<protein>
    <recommendedName>
        <fullName evidence="3">Histidine phosphatase family protein</fullName>
    </recommendedName>
</protein>
<evidence type="ECO:0008006" key="3">
    <source>
        <dbReference type="Google" id="ProtNLM"/>
    </source>
</evidence>
<sequence>MATQKILILRHAEKPNHTAAGVDGNGQLDAKSLTPQGWQRAGALVQFFAPGDKGEPLAPLARPKHLFAAYYDPAADDDSKRPCQTIEPLAAHLGPSSLIDDSVRKDDVDKLIQKASAMDGTVLIAWEHKKIPAIARLLLAQSDPVPDWPDNRFDMVWVFDRIGAVWRLTQVPQLLLAGDSPATFN</sequence>
<dbReference type="RefSeq" id="WP_094782265.1">
    <property type="nucleotide sequence ID" value="NZ_CYGX02000063.1"/>
</dbReference>
<dbReference type="STRING" id="1247936.BN2475_630037"/>
<evidence type="ECO:0000313" key="2">
    <source>
        <dbReference type="Proteomes" id="UP000187012"/>
    </source>
</evidence>
<name>A0A1N7SFR4_9BURK</name>
<dbReference type="OrthoDB" id="8448116at2"/>
<dbReference type="Gene3D" id="3.40.50.1240">
    <property type="entry name" value="Phosphoglycerate mutase-like"/>
    <property type="match status" value="1"/>
</dbReference>